<name>A0A077Z9L7_TRITR</name>
<dbReference type="AlphaFoldDB" id="A0A077Z9L7"/>
<reference evidence="3" key="2">
    <citation type="submission" date="2014-03" db="EMBL/GenBank/DDBJ databases">
        <title>The whipworm genome and dual-species transcriptomics of an intimate host-pathogen interaction.</title>
        <authorList>
            <person name="Foth B.J."/>
            <person name="Tsai I.J."/>
            <person name="Reid A.J."/>
            <person name="Bancroft A.J."/>
            <person name="Nichol S."/>
            <person name="Tracey A."/>
            <person name="Holroyd N."/>
            <person name="Cotton J.A."/>
            <person name="Stanley E.J."/>
            <person name="Zarowiecki M."/>
            <person name="Liu J.Z."/>
            <person name="Huckvale T."/>
            <person name="Cooper P.J."/>
            <person name="Grencis R.K."/>
            <person name="Berriman M."/>
        </authorList>
    </citation>
    <scope>NUCLEOTIDE SEQUENCE [LARGE SCALE GENOMIC DNA]</scope>
</reference>
<accession>A0A077Z9L7</accession>
<dbReference type="Pfam" id="PF23055">
    <property type="entry name" value="DUF7041"/>
    <property type="match status" value="1"/>
</dbReference>
<dbReference type="OrthoDB" id="6500668at2759"/>
<evidence type="ECO:0000256" key="1">
    <source>
        <dbReference type="SAM" id="MobiDB-lite"/>
    </source>
</evidence>
<sequence length="307" mass="35074">MAVPTFLPTDPELWFARLDLFFRHRHVHDEETMFELALSAMPEETLGTLRDFILTADQQTAPFTALKAVCLDRLMDDRAHQIRQAITDEELAGRPPSVFLRRLQQLMPAGLSQGNESVIRQLFLSRLPHQVQTALLPFEEKPLAELARLADRLLALRESQLSASPVYATTQGVEARLDDLEKKVRQLILHSEGAPRRRSSPAPTERCQQPRHSPSPRRSRRQVRRTYSPRGNSDTEQGAVCYYHRRFVTVHGSKTLTVHFDVLPPAKWTFTVANVETAIIGADFIHHHRLVVDLANSRVFQSRERSL</sequence>
<dbReference type="PANTHER" id="PTHR33327">
    <property type="entry name" value="ENDONUCLEASE"/>
    <property type="match status" value="1"/>
</dbReference>
<evidence type="ECO:0000313" key="4">
    <source>
        <dbReference type="Proteomes" id="UP000030665"/>
    </source>
</evidence>
<evidence type="ECO:0000313" key="3">
    <source>
        <dbReference type="EMBL" id="CDW56479.1"/>
    </source>
</evidence>
<dbReference type="Proteomes" id="UP000030665">
    <property type="component" value="Unassembled WGS sequence"/>
</dbReference>
<organism evidence="3 4">
    <name type="scientific">Trichuris trichiura</name>
    <name type="common">Whipworm</name>
    <name type="synonym">Trichocephalus trichiurus</name>
    <dbReference type="NCBI Taxonomy" id="36087"/>
    <lineage>
        <taxon>Eukaryota</taxon>
        <taxon>Metazoa</taxon>
        <taxon>Ecdysozoa</taxon>
        <taxon>Nematoda</taxon>
        <taxon>Enoplea</taxon>
        <taxon>Dorylaimia</taxon>
        <taxon>Trichinellida</taxon>
        <taxon>Trichuridae</taxon>
        <taxon>Trichuris</taxon>
    </lineage>
</organism>
<protein>
    <recommendedName>
        <fullName evidence="2">DUF7041 domain-containing protein</fullName>
    </recommendedName>
</protein>
<proteinExistence type="predicted"/>
<feature type="compositionally biased region" description="Basic residues" evidence="1">
    <location>
        <begin position="214"/>
        <end position="224"/>
    </location>
</feature>
<dbReference type="PANTHER" id="PTHR33327:SF3">
    <property type="entry name" value="RNA-DIRECTED DNA POLYMERASE"/>
    <property type="match status" value="1"/>
</dbReference>
<feature type="domain" description="DUF7041" evidence="2">
    <location>
        <begin position="3"/>
        <end position="86"/>
    </location>
</feature>
<dbReference type="EMBL" id="HG806044">
    <property type="protein sequence ID" value="CDW56479.1"/>
    <property type="molecule type" value="Genomic_DNA"/>
</dbReference>
<reference evidence="3" key="1">
    <citation type="submission" date="2014-01" db="EMBL/GenBank/DDBJ databases">
        <authorList>
            <person name="Aslett M."/>
        </authorList>
    </citation>
    <scope>NUCLEOTIDE SEQUENCE</scope>
</reference>
<feature type="non-terminal residue" evidence="3">
    <location>
        <position position="307"/>
    </location>
</feature>
<feature type="region of interest" description="Disordered" evidence="1">
    <location>
        <begin position="189"/>
        <end position="235"/>
    </location>
</feature>
<gene>
    <name evidence="3" type="ORF">TTRE_0000475901</name>
</gene>
<evidence type="ECO:0000259" key="2">
    <source>
        <dbReference type="Pfam" id="PF23055"/>
    </source>
</evidence>
<dbReference type="STRING" id="36087.A0A077Z9L7"/>
<keyword evidence="4" id="KW-1185">Reference proteome</keyword>
<dbReference type="InterPro" id="IPR055469">
    <property type="entry name" value="DUF7041"/>
</dbReference>